<dbReference type="STRING" id="523849.OCC_02937"/>
<proteinExistence type="predicted"/>
<evidence type="ECO:0000313" key="1">
    <source>
        <dbReference type="EMBL" id="EHR77972.1"/>
    </source>
</evidence>
<name>H3ZQ09_THELN</name>
<sequence>MKVLLVFGAHVDVYSALKALNKPTDFMPIPTIFIKRANGLSETALKTDRVPVLTTPGPGEKGKIWDLIEKAVEDARQAGKDLVVIEAVWEKPFERYAKLADYIFVNGRLFEVRA</sequence>
<dbReference type="RefSeq" id="WP_004069347.1">
    <property type="nucleotide sequence ID" value="NC_022084.1"/>
</dbReference>
<dbReference type="Proteomes" id="UP000015502">
    <property type="component" value="Chromosome"/>
</dbReference>
<dbReference type="EMBL" id="CP006670">
    <property type="protein sequence ID" value="EHR77972.1"/>
    <property type="molecule type" value="Genomic_DNA"/>
</dbReference>
<dbReference type="PaxDb" id="523849-OCC_02937"/>
<keyword evidence="2" id="KW-1185">Reference proteome</keyword>
<evidence type="ECO:0000313" key="2">
    <source>
        <dbReference type="Proteomes" id="UP000015502"/>
    </source>
</evidence>
<dbReference type="KEGG" id="tlt:OCC_02937"/>
<gene>
    <name evidence="1" type="ORF">OCC_02937</name>
</gene>
<protein>
    <submittedName>
        <fullName evidence="1">Uncharacterized protein</fullName>
    </submittedName>
</protein>
<accession>H3ZQ09</accession>
<dbReference type="AlphaFoldDB" id="H3ZQ09"/>
<reference evidence="1 2" key="1">
    <citation type="journal article" date="2012" name="J. Bacteriol.">
        <title>Genome sequence of the model hyperthermophilic archaeon Thermococcus litoralis NS-C.</title>
        <authorList>
            <person name="Gardner A.F."/>
            <person name="Kumar S."/>
            <person name="Perler F.B."/>
        </authorList>
    </citation>
    <scope>NUCLEOTIDE SEQUENCE [LARGE SCALE GENOMIC DNA]</scope>
    <source>
        <strain evidence="2">ATCC 51850 / DSM 5473 / JCM 8560 / NS-C</strain>
    </source>
</reference>
<dbReference type="GeneID" id="16548921"/>
<dbReference type="HOGENOM" id="CLU_2115594_0_0_2"/>
<organism evidence="1 2">
    <name type="scientific">Thermococcus litoralis (strain ATCC 51850 / DSM 5473 / JCM 8560 / NS-C)</name>
    <dbReference type="NCBI Taxonomy" id="523849"/>
    <lineage>
        <taxon>Archaea</taxon>
        <taxon>Methanobacteriati</taxon>
        <taxon>Methanobacteriota</taxon>
        <taxon>Thermococci</taxon>
        <taxon>Thermococcales</taxon>
        <taxon>Thermococcaceae</taxon>
        <taxon>Thermococcus</taxon>
    </lineage>
</organism>